<dbReference type="AlphaFoldDB" id="A0A931EAU4"/>
<gene>
    <name evidence="2" type="ORF">I5907_12115</name>
</gene>
<keyword evidence="1" id="KW-0732">Signal</keyword>
<dbReference type="Gene3D" id="3.10.450.360">
    <property type="match status" value="1"/>
</dbReference>
<keyword evidence="3" id="KW-1185">Reference proteome</keyword>
<name>A0A931EAU4_9BACT</name>
<feature type="chain" id="PRO_5036793006" description="Beta-lactamase-inhibitor-like PepSY-like domain-containing protein" evidence="1">
    <location>
        <begin position="20"/>
        <end position="171"/>
    </location>
</feature>
<evidence type="ECO:0000256" key="1">
    <source>
        <dbReference type="SAM" id="SignalP"/>
    </source>
</evidence>
<comment type="caution">
    <text evidence="2">The sequence shown here is derived from an EMBL/GenBank/DDBJ whole genome shotgun (WGS) entry which is preliminary data.</text>
</comment>
<protein>
    <recommendedName>
        <fullName evidence="4">Beta-lactamase-inhibitor-like PepSY-like domain-containing protein</fullName>
    </recommendedName>
</protein>
<organism evidence="2 3">
    <name type="scientific">Panacibacter microcysteis</name>
    <dbReference type="NCBI Taxonomy" id="2793269"/>
    <lineage>
        <taxon>Bacteria</taxon>
        <taxon>Pseudomonadati</taxon>
        <taxon>Bacteroidota</taxon>
        <taxon>Chitinophagia</taxon>
        <taxon>Chitinophagales</taxon>
        <taxon>Chitinophagaceae</taxon>
        <taxon>Panacibacter</taxon>
    </lineage>
</organism>
<feature type="signal peptide" evidence="1">
    <location>
        <begin position="1"/>
        <end position="19"/>
    </location>
</feature>
<evidence type="ECO:0008006" key="4">
    <source>
        <dbReference type="Google" id="ProtNLM"/>
    </source>
</evidence>
<proteinExistence type="predicted"/>
<dbReference type="Proteomes" id="UP000628448">
    <property type="component" value="Unassembled WGS sequence"/>
</dbReference>
<sequence length="171" mass="19117">MKRIMLSAAAIMIISASFANTVKRSADNTKANNDYQALSKKFPGITATVPSTITLNNKLEIKNETDDNIEPTDYMVMMSGKHFGETAFYTKDGRLLGYREMVKDAGIPDAVKEAIVSKHVNAAITSDKEFLQDKHNVITKTYAVKFTDGKKHYKALVKEDGTVKRMQRHLI</sequence>
<dbReference type="EMBL" id="JADWYR010000002">
    <property type="protein sequence ID" value="MBG9376981.1"/>
    <property type="molecule type" value="Genomic_DNA"/>
</dbReference>
<evidence type="ECO:0000313" key="3">
    <source>
        <dbReference type="Proteomes" id="UP000628448"/>
    </source>
</evidence>
<reference evidence="2" key="1">
    <citation type="submission" date="2020-11" db="EMBL/GenBank/DDBJ databases">
        <title>Bacterial whole genome sequence for Panacibacter sp. DH6.</title>
        <authorList>
            <person name="Le V."/>
            <person name="Ko S."/>
            <person name="Ahn C.-Y."/>
            <person name="Oh H.-M."/>
        </authorList>
    </citation>
    <scope>NUCLEOTIDE SEQUENCE</scope>
    <source>
        <strain evidence="2">DH6</strain>
    </source>
</reference>
<dbReference type="RefSeq" id="WP_196991085.1">
    <property type="nucleotide sequence ID" value="NZ_JADWYR010000002.1"/>
</dbReference>
<evidence type="ECO:0000313" key="2">
    <source>
        <dbReference type="EMBL" id="MBG9376981.1"/>
    </source>
</evidence>
<accession>A0A931EAU4</accession>